<accession>A0A5J9U891</accession>
<dbReference type="InterPro" id="IPR052222">
    <property type="entry name" value="DESIGUAL"/>
</dbReference>
<keyword evidence="1" id="KW-0472">Membrane</keyword>
<dbReference type="AlphaFoldDB" id="A0A5J9U891"/>
<gene>
    <name evidence="2" type="ORF">EJB05_35690</name>
</gene>
<evidence type="ECO:0000313" key="2">
    <source>
        <dbReference type="EMBL" id="TVU19538.1"/>
    </source>
</evidence>
<organism evidence="2 3">
    <name type="scientific">Eragrostis curvula</name>
    <name type="common">weeping love grass</name>
    <dbReference type="NCBI Taxonomy" id="38414"/>
    <lineage>
        <taxon>Eukaryota</taxon>
        <taxon>Viridiplantae</taxon>
        <taxon>Streptophyta</taxon>
        <taxon>Embryophyta</taxon>
        <taxon>Tracheophyta</taxon>
        <taxon>Spermatophyta</taxon>
        <taxon>Magnoliopsida</taxon>
        <taxon>Liliopsida</taxon>
        <taxon>Poales</taxon>
        <taxon>Poaceae</taxon>
        <taxon>PACMAD clade</taxon>
        <taxon>Chloridoideae</taxon>
        <taxon>Eragrostideae</taxon>
        <taxon>Eragrostidinae</taxon>
        <taxon>Eragrostis</taxon>
    </lineage>
</organism>
<proteinExistence type="predicted"/>
<feature type="transmembrane region" description="Helical" evidence="1">
    <location>
        <begin position="72"/>
        <end position="97"/>
    </location>
</feature>
<keyword evidence="1" id="KW-0812">Transmembrane</keyword>
<dbReference type="PANTHER" id="PTHR31769">
    <property type="entry name" value="OS07G0462200 PROTEIN-RELATED"/>
    <property type="match status" value="1"/>
</dbReference>
<sequence>MEGMDKTVTTVSAVVGYLGLLSAILGFAAEGTYPSAGLAVCAIIFLLAAQITVSVLFRLLQIPGHSFRDGGRLVGIVCAVFSWILSVVALVLLSVGVRGQGTGIFVGAGVLTLIATALGIFAFMKLRSQPADEAGVTKVVSRNQLPQQQPVVIMVAQPQLLTTEAAPAGNAELPAIVAMDNRQYLPTVANNQDERPLLSEVATMNPPQVQMPDQLQQAYPVQPQPESQYPILPLPQVLPAPVPLANEQANKPIEERIWVQRNA</sequence>
<reference evidence="2 3" key="1">
    <citation type="journal article" date="2019" name="Sci. Rep.">
        <title>A high-quality genome of Eragrostis curvula grass provides insights into Poaceae evolution and supports new strategies to enhance forage quality.</title>
        <authorList>
            <person name="Carballo J."/>
            <person name="Santos B.A.C.M."/>
            <person name="Zappacosta D."/>
            <person name="Garbus I."/>
            <person name="Selva J.P."/>
            <person name="Gallo C.A."/>
            <person name="Diaz A."/>
            <person name="Albertini E."/>
            <person name="Caccamo M."/>
            <person name="Echenique V."/>
        </authorList>
    </citation>
    <scope>NUCLEOTIDE SEQUENCE [LARGE SCALE GENOMIC DNA]</scope>
    <source>
        <strain evidence="3">cv. Victoria</strain>
        <tissue evidence="2">Leaf</tissue>
    </source>
</reference>
<feature type="transmembrane region" description="Helical" evidence="1">
    <location>
        <begin position="35"/>
        <end position="60"/>
    </location>
</feature>
<evidence type="ECO:0000313" key="3">
    <source>
        <dbReference type="Proteomes" id="UP000324897"/>
    </source>
</evidence>
<dbReference type="Gramene" id="TVU19538">
    <property type="protein sequence ID" value="TVU19538"/>
    <property type="gene ID" value="EJB05_35690"/>
</dbReference>
<dbReference type="EMBL" id="RWGY01000029">
    <property type="protein sequence ID" value="TVU19538.1"/>
    <property type="molecule type" value="Genomic_DNA"/>
</dbReference>
<feature type="non-terminal residue" evidence="2">
    <location>
        <position position="1"/>
    </location>
</feature>
<feature type="transmembrane region" description="Helical" evidence="1">
    <location>
        <begin position="103"/>
        <end position="123"/>
    </location>
</feature>
<dbReference type="Proteomes" id="UP000324897">
    <property type="component" value="Chromosome 7"/>
</dbReference>
<feature type="transmembrane region" description="Helical" evidence="1">
    <location>
        <begin position="7"/>
        <end position="29"/>
    </location>
</feature>
<keyword evidence="1" id="KW-1133">Transmembrane helix</keyword>
<keyword evidence="3" id="KW-1185">Reference proteome</keyword>
<protein>
    <submittedName>
        <fullName evidence="2">Uncharacterized protein</fullName>
    </submittedName>
</protein>
<comment type="caution">
    <text evidence="2">The sequence shown here is derived from an EMBL/GenBank/DDBJ whole genome shotgun (WGS) entry which is preliminary data.</text>
</comment>
<dbReference type="OrthoDB" id="690755at2759"/>
<name>A0A5J9U891_9POAL</name>
<evidence type="ECO:0000256" key="1">
    <source>
        <dbReference type="SAM" id="Phobius"/>
    </source>
</evidence>